<dbReference type="AlphaFoldDB" id="I8Z2E2"/>
<reference evidence="1 2" key="1">
    <citation type="submission" date="2012-02" db="EMBL/GenBank/DDBJ databases">
        <title>The Genome Sequence of Bacteroides salyersiae CL02T12C01.</title>
        <authorList>
            <consortium name="The Broad Institute Genome Sequencing Platform"/>
            <person name="Earl A."/>
            <person name="Ward D."/>
            <person name="Feldgarden M."/>
            <person name="Gevers D."/>
            <person name="Zitomersky N.L."/>
            <person name="Coyne M.J."/>
            <person name="Comstock L.E."/>
            <person name="Young S.K."/>
            <person name="Zeng Q."/>
            <person name="Gargeya S."/>
            <person name="Fitzgerald M."/>
            <person name="Haas B."/>
            <person name="Abouelleil A."/>
            <person name="Alvarado L."/>
            <person name="Arachchi H.M."/>
            <person name="Berlin A."/>
            <person name="Chapman S.B."/>
            <person name="Gearin G."/>
            <person name="Goldberg J."/>
            <person name="Griggs A."/>
            <person name="Gujja S."/>
            <person name="Hansen M."/>
            <person name="Heiman D."/>
            <person name="Howarth C."/>
            <person name="Larimer J."/>
            <person name="Lui A."/>
            <person name="MacDonald P.J.P."/>
            <person name="McCowen C."/>
            <person name="Montmayeur A."/>
            <person name="Murphy C."/>
            <person name="Neiman D."/>
            <person name="Pearson M."/>
            <person name="Priest M."/>
            <person name="Roberts A."/>
            <person name="Saif S."/>
            <person name="Shea T."/>
            <person name="Sisk P."/>
            <person name="Stolte C."/>
            <person name="Sykes S."/>
            <person name="Wortman J."/>
            <person name="Nusbaum C."/>
            <person name="Birren B."/>
        </authorList>
    </citation>
    <scope>NUCLEOTIDE SEQUENCE [LARGE SCALE GENOMIC DNA]</scope>
    <source>
        <strain evidence="1 2">CL02T12C01</strain>
    </source>
</reference>
<sequence>MSLFFERKTHGSAFCTQSSKILIFPTYDPLFPSNLSPSTIFTFLLKCPVHQRYEEKGLTGSLSTVLIIRKQGAHPP</sequence>
<keyword evidence="2" id="KW-1185">Reference proteome</keyword>
<gene>
    <name evidence="1" type="ORF">HMPREF1071_00610</name>
</gene>
<accession>I8Z2E2</accession>
<name>I8Z2E2_9BACE</name>
<proteinExistence type="predicted"/>
<evidence type="ECO:0000313" key="2">
    <source>
        <dbReference type="Proteomes" id="UP000005150"/>
    </source>
</evidence>
<protein>
    <submittedName>
        <fullName evidence="1">Uncharacterized protein</fullName>
    </submittedName>
</protein>
<evidence type="ECO:0000313" key="1">
    <source>
        <dbReference type="EMBL" id="EIY69590.1"/>
    </source>
</evidence>
<dbReference type="EMBL" id="AGXV01000010">
    <property type="protein sequence ID" value="EIY69590.1"/>
    <property type="molecule type" value="Genomic_DNA"/>
</dbReference>
<organism evidence="1 2">
    <name type="scientific">Bacteroides salyersiae CL02T12C01</name>
    <dbReference type="NCBI Taxonomy" id="997887"/>
    <lineage>
        <taxon>Bacteria</taxon>
        <taxon>Pseudomonadati</taxon>
        <taxon>Bacteroidota</taxon>
        <taxon>Bacteroidia</taxon>
        <taxon>Bacteroidales</taxon>
        <taxon>Bacteroidaceae</taxon>
        <taxon>Bacteroides</taxon>
    </lineage>
</organism>
<dbReference type="Proteomes" id="UP000005150">
    <property type="component" value="Unassembled WGS sequence"/>
</dbReference>
<comment type="caution">
    <text evidence="1">The sequence shown here is derived from an EMBL/GenBank/DDBJ whole genome shotgun (WGS) entry which is preliminary data.</text>
</comment>
<dbReference type="HOGENOM" id="CLU_2647020_0_0_10"/>